<dbReference type="EMBL" id="QURR01000008">
    <property type="protein sequence ID" value="RGE45521.1"/>
    <property type="molecule type" value="Genomic_DNA"/>
</dbReference>
<proteinExistence type="predicted"/>
<dbReference type="Proteomes" id="UP000261948">
    <property type="component" value="Unassembled WGS sequence"/>
</dbReference>
<organism evidence="1 2">
    <name type="scientific">Comamonas testosteroni</name>
    <name type="common">Pseudomonas testosteroni</name>
    <dbReference type="NCBI Taxonomy" id="285"/>
    <lineage>
        <taxon>Bacteria</taxon>
        <taxon>Pseudomonadati</taxon>
        <taxon>Pseudomonadota</taxon>
        <taxon>Betaproteobacteria</taxon>
        <taxon>Burkholderiales</taxon>
        <taxon>Comamonadaceae</taxon>
        <taxon>Comamonas</taxon>
    </lineage>
</organism>
<sequence length="131" mass="13504">MTVSITVEHNEARLVGTLAFLDAGTNPARLRIYGGTRPPNPADTPTSAMLVEIRLTKPAGTIAGGLLTMTQQEDGLITSTGVATWARLVNGNDVTALDMDCSGTDGSGDVKLASTNLYLGGDARMVSAILG</sequence>
<dbReference type="OrthoDB" id="6185822at2"/>
<gene>
    <name evidence="1" type="ORF">DZC30_07955</name>
</gene>
<evidence type="ECO:0000313" key="1">
    <source>
        <dbReference type="EMBL" id="RGE45521.1"/>
    </source>
</evidence>
<evidence type="ECO:0000313" key="2">
    <source>
        <dbReference type="Proteomes" id="UP000261948"/>
    </source>
</evidence>
<keyword evidence="2" id="KW-1185">Reference proteome</keyword>
<name>A0A373FMY7_COMTE</name>
<protein>
    <submittedName>
        <fullName evidence="1">Uncharacterized protein</fullName>
    </submittedName>
</protein>
<dbReference type="AlphaFoldDB" id="A0A373FMY7"/>
<reference evidence="1 2" key="1">
    <citation type="submission" date="2018-08" db="EMBL/GenBank/DDBJ databases">
        <title>Comamonas testosteroni strain SWCO2.</title>
        <authorList>
            <person name="Jiang N."/>
            <person name="Zhang X.Z."/>
        </authorList>
    </citation>
    <scope>NUCLEOTIDE SEQUENCE [LARGE SCALE GENOMIC DNA]</scope>
    <source>
        <strain evidence="1 2">SWCO2</strain>
    </source>
</reference>
<comment type="caution">
    <text evidence="1">The sequence shown here is derived from an EMBL/GenBank/DDBJ whole genome shotgun (WGS) entry which is preliminary data.</text>
</comment>
<accession>A0A373FMY7</accession>